<evidence type="ECO:0000259" key="1">
    <source>
        <dbReference type="Pfam" id="PF14311"/>
    </source>
</evidence>
<feature type="domain" description="Treble clef zinc finger" evidence="1">
    <location>
        <begin position="184"/>
        <end position="224"/>
    </location>
</feature>
<accession>A0A9X6RGU7</accession>
<proteinExistence type="predicted"/>
<dbReference type="InterPro" id="IPR025487">
    <property type="entry name" value="DUF4379"/>
</dbReference>
<feature type="domain" description="Treble clef zinc finger" evidence="1">
    <location>
        <begin position="96"/>
        <end position="152"/>
    </location>
</feature>
<organism evidence="2 3">
    <name type="scientific">Bacillus thuringiensis subsp. medellin</name>
    <dbReference type="NCBI Taxonomy" id="79672"/>
    <lineage>
        <taxon>Bacteria</taxon>
        <taxon>Bacillati</taxon>
        <taxon>Bacillota</taxon>
        <taxon>Bacilli</taxon>
        <taxon>Bacillales</taxon>
        <taxon>Bacillaceae</taxon>
        <taxon>Bacillus</taxon>
        <taxon>Bacillus cereus group</taxon>
    </lineage>
</organism>
<dbReference type="PANTHER" id="PTHR37317">
    <property type="entry name" value="BLR8090 PROTEIN"/>
    <property type="match status" value="1"/>
</dbReference>
<dbReference type="AlphaFoldDB" id="A0A9X6RGU7"/>
<sequence length="339" mass="40119">MNILETLNIYNGLHGKLLSEWHPTKNNGINPDELTNESYEYIWWICPEGHEWGMSIYDRQKKKECPKCLRLKKATKRAEVKEERQIKTLEEVDPELAKQWHPIKNEGITPDAVVFDEGWIHRWWQCKRNHEWEETIESRHKNKSVCPYCANKKVCKDNCLATVYPEIAKNWFVFENSTYSEVKTAYNVMYNSSENAYWICEKGHVWREKISQRVKNGKGCRKCELFQNSLALLNPELAKEWHPTKNEGQYGVKPPEETKINSSQSVWWICNTCGNEYKAQVGARHRGEVKCKVCHPSQTKGRIATQKRKGKFEMYTDMEDRRVIFENQLKEKIIRKENE</sequence>
<reference evidence="2 3" key="1">
    <citation type="submission" date="2016-10" db="EMBL/GenBank/DDBJ databases">
        <title>Comparative genomics of Bacillus thuringiensis reveals a path to pathogens against multiple invertebrate hosts.</title>
        <authorList>
            <person name="Zheng J."/>
            <person name="Gao Q."/>
            <person name="Liu H."/>
            <person name="Peng D."/>
            <person name="Ruan L."/>
            <person name="Sun M."/>
        </authorList>
    </citation>
    <scope>NUCLEOTIDE SEQUENCE [LARGE SCALE GENOMIC DNA]</scope>
    <source>
        <strain evidence="2">T30001</strain>
    </source>
</reference>
<gene>
    <name evidence="2" type="ORF">BK784_14440</name>
</gene>
<name>A0A9X6RGU7_BACTV</name>
<feature type="domain" description="Treble clef zinc finger" evidence="1">
    <location>
        <begin position="237"/>
        <end position="296"/>
    </location>
</feature>
<dbReference type="RefSeq" id="WP_088066862.1">
    <property type="nucleotide sequence ID" value="NZ_MOOV01000108.1"/>
</dbReference>
<dbReference type="EMBL" id="MOOV01000108">
    <property type="protein sequence ID" value="OUC00598.1"/>
    <property type="molecule type" value="Genomic_DNA"/>
</dbReference>
<dbReference type="Proteomes" id="UP000195160">
    <property type="component" value="Unassembled WGS sequence"/>
</dbReference>
<dbReference type="Pfam" id="PF14311">
    <property type="entry name" value="DUF4379"/>
    <property type="match status" value="4"/>
</dbReference>
<dbReference type="PANTHER" id="PTHR37317:SF1">
    <property type="entry name" value="ZINC-RIBBON DOMAIN-CONTAINING PROTEIN-RELATED"/>
    <property type="match status" value="1"/>
</dbReference>
<evidence type="ECO:0000313" key="3">
    <source>
        <dbReference type="Proteomes" id="UP000195160"/>
    </source>
</evidence>
<comment type="caution">
    <text evidence="2">The sequence shown here is derived from an EMBL/GenBank/DDBJ whole genome shotgun (WGS) entry which is preliminary data.</text>
</comment>
<feature type="domain" description="Treble clef zinc finger" evidence="1">
    <location>
        <begin position="17"/>
        <end position="68"/>
    </location>
</feature>
<protein>
    <recommendedName>
        <fullName evidence="1">Treble clef zinc finger domain-containing protein</fullName>
    </recommendedName>
</protein>
<evidence type="ECO:0000313" key="2">
    <source>
        <dbReference type="EMBL" id="OUC00598.1"/>
    </source>
</evidence>